<evidence type="ECO:0000313" key="1">
    <source>
        <dbReference type="EMBL" id="SVB87378.1"/>
    </source>
</evidence>
<protein>
    <submittedName>
        <fullName evidence="1">Uncharacterized protein</fullName>
    </submittedName>
</protein>
<accession>A0A382HJ94</accession>
<organism evidence="1">
    <name type="scientific">marine metagenome</name>
    <dbReference type="NCBI Taxonomy" id="408172"/>
    <lineage>
        <taxon>unclassified sequences</taxon>
        <taxon>metagenomes</taxon>
        <taxon>ecological metagenomes</taxon>
    </lineage>
</organism>
<name>A0A382HJ94_9ZZZZ</name>
<reference evidence="1" key="1">
    <citation type="submission" date="2018-05" db="EMBL/GenBank/DDBJ databases">
        <authorList>
            <person name="Lanie J.A."/>
            <person name="Ng W.-L."/>
            <person name="Kazmierczak K.M."/>
            <person name="Andrzejewski T.M."/>
            <person name="Davidsen T.M."/>
            <person name="Wayne K.J."/>
            <person name="Tettelin H."/>
            <person name="Glass J.I."/>
            <person name="Rusch D."/>
            <person name="Podicherti R."/>
            <person name="Tsui H.-C.T."/>
            <person name="Winkler M.E."/>
        </authorList>
    </citation>
    <scope>NUCLEOTIDE SEQUENCE</scope>
</reference>
<dbReference type="EMBL" id="UINC01061616">
    <property type="protein sequence ID" value="SVB87378.1"/>
    <property type="molecule type" value="Genomic_DNA"/>
</dbReference>
<proteinExistence type="predicted"/>
<dbReference type="AlphaFoldDB" id="A0A382HJ94"/>
<gene>
    <name evidence="1" type="ORF">METZ01_LOCUS240232</name>
</gene>
<sequence length="105" mass="11677">MKNINVNYTPKMENEIRELSPITYDIAVVLAEKFGKKLRSVIAKACSMDKVEYIARERVAKNGSAIVRKAEMVESIAKSLATDEDLSGLEKATKASLDALMRSIR</sequence>